<keyword evidence="1" id="KW-1133">Transmembrane helix</keyword>
<gene>
    <name evidence="2" type="ORF">ACFOWS_02685</name>
</gene>
<feature type="transmembrane region" description="Helical" evidence="1">
    <location>
        <begin position="127"/>
        <end position="148"/>
    </location>
</feature>
<sequence>MVFKGKVIDKDGQPLIGAHVTTQFRPQNVGTTTDFYGEFIIGDARSDESWKISHLGYADRYFRVPKGGGELTFTLDEKAFELDGVVLTPGGGTPGDKTFKEDYQDILDNLPMQHKGGFWDRLKKNPLTAVGVGLLGALAIGALMSYAARQSDRAEAKRLAKA</sequence>
<proteinExistence type="predicted"/>
<organism evidence="2 3">
    <name type="scientific">Flagellimonas marina</name>
    <dbReference type="NCBI Taxonomy" id="1775168"/>
    <lineage>
        <taxon>Bacteria</taxon>
        <taxon>Pseudomonadati</taxon>
        <taxon>Bacteroidota</taxon>
        <taxon>Flavobacteriia</taxon>
        <taxon>Flavobacteriales</taxon>
        <taxon>Flavobacteriaceae</taxon>
        <taxon>Flagellimonas</taxon>
    </lineage>
</organism>
<dbReference type="Pfam" id="PF13715">
    <property type="entry name" value="CarbopepD_reg_2"/>
    <property type="match status" value="1"/>
</dbReference>
<reference evidence="3" key="1">
    <citation type="journal article" date="2019" name="Int. J. Syst. Evol. Microbiol.">
        <title>The Global Catalogue of Microorganisms (GCM) 10K type strain sequencing project: providing services to taxonomists for standard genome sequencing and annotation.</title>
        <authorList>
            <consortium name="The Broad Institute Genomics Platform"/>
            <consortium name="The Broad Institute Genome Sequencing Center for Infectious Disease"/>
            <person name="Wu L."/>
            <person name="Ma J."/>
        </authorList>
    </citation>
    <scope>NUCLEOTIDE SEQUENCE [LARGE SCALE GENOMIC DNA]</scope>
    <source>
        <strain evidence="3">CGMCC 1.15774</strain>
    </source>
</reference>
<dbReference type="RefSeq" id="WP_379762415.1">
    <property type="nucleotide sequence ID" value="NZ_JBHSCL010000003.1"/>
</dbReference>
<dbReference type="InterPro" id="IPR008969">
    <property type="entry name" value="CarboxyPept-like_regulatory"/>
</dbReference>
<evidence type="ECO:0000313" key="2">
    <source>
        <dbReference type="EMBL" id="MFC4219021.1"/>
    </source>
</evidence>
<dbReference type="Proteomes" id="UP001595841">
    <property type="component" value="Unassembled WGS sequence"/>
</dbReference>
<dbReference type="Gene3D" id="2.60.40.1120">
    <property type="entry name" value="Carboxypeptidase-like, regulatory domain"/>
    <property type="match status" value="1"/>
</dbReference>
<keyword evidence="1" id="KW-0812">Transmembrane</keyword>
<accession>A0ABV8PIZ6</accession>
<evidence type="ECO:0000256" key="1">
    <source>
        <dbReference type="SAM" id="Phobius"/>
    </source>
</evidence>
<dbReference type="SUPFAM" id="SSF49464">
    <property type="entry name" value="Carboxypeptidase regulatory domain-like"/>
    <property type="match status" value="1"/>
</dbReference>
<name>A0ABV8PIZ6_9FLAO</name>
<keyword evidence="1" id="KW-0472">Membrane</keyword>
<comment type="caution">
    <text evidence="2">The sequence shown here is derived from an EMBL/GenBank/DDBJ whole genome shotgun (WGS) entry which is preliminary data.</text>
</comment>
<protein>
    <submittedName>
        <fullName evidence="2">Carboxypeptidase-like regulatory domain-containing protein</fullName>
    </submittedName>
</protein>
<keyword evidence="3" id="KW-1185">Reference proteome</keyword>
<dbReference type="EMBL" id="JBHSCL010000003">
    <property type="protein sequence ID" value="MFC4219021.1"/>
    <property type="molecule type" value="Genomic_DNA"/>
</dbReference>
<evidence type="ECO:0000313" key="3">
    <source>
        <dbReference type="Proteomes" id="UP001595841"/>
    </source>
</evidence>